<reference evidence="1" key="1">
    <citation type="submission" date="2021-02" db="EMBL/GenBank/DDBJ databases">
        <authorList>
            <person name="Nowell W R."/>
        </authorList>
    </citation>
    <scope>NUCLEOTIDE SEQUENCE</scope>
</reference>
<comment type="caution">
    <text evidence="1">The sequence shown here is derived from an EMBL/GenBank/DDBJ whole genome shotgun (WGS) entry which is preliminary data.</text>
</comment>
<organism evidence="1 2">
    <name type="scientific">Rotaria magnacalcarata</name>
    <dbReference type="NCBI Taxonomy" id="392030"/>
    <lineage>
        <taxon>Eukaryota</taxon>
        <taxon>Metazoa</taxon>
        <taxon>Spiralia</taxon>
        <taxon>Gnathifera</taxon>
        <taxon>Rotifera</taxon>
        <taxon>Eurotatoria</taxon>
        <taxon>Bdelloidea</taxon>
        <taxon>Philodinida</taxon>
        <taxon>Philodinidae</taxon>
        <taxon>Rotaria</taxon>
    </lineage>
</organism>
<sequence>MLDFRKSRNSNLFTSKTPFVENRFPSIDDVANEAGADLQEAKEFTELILHDLGSGEVTDRTSACHTLKRLLESQNLSCLFFDSTHGKNLHDSSEHLTEFVSEDRPFVLKLKSSEGLCGSKRQNTEHDTIRFVQTLNKSIEEEQLHPVIKDMLERFSEVHGIDKSCIPIKPSSLELLIYSLYCDRFGTFCNKIAFGSFTKTKKINSHNL</sequence>
<dbReference type="Proteomes" id="UP000676336">
    <property type="component" value="Unassembled WGS sequence"/>
</dbReference>
<gene>
    <name evidence="1" type="ORF">SMN809_LOCUS13326</name>
</gene>
<proteinExistence type="predicted"/>
<dbReference type="EMBL" id="CAJOBI010005244">
    <property type="protein sequence ID" value="CAF4026386.1"/>
    <property type="molecule type" value="Genomic_DNA"/>
</dbReference>
<accession>A0A8S2NZH8</accession>
<dbReference type="AlphaFoldDB" id="A0A8S2NZH8"/>
<name>A0A8S2NZH8_9BILA</name>
<evidence type="ECO:0000313" key="2">
    <source>
        <dbReference type="Proteomes" id="UP000676336"/>
    </source>
</evidence>
<evidence type="ECO:0000313" key="1">
    <source>
        <dbReference type="EMBL" id="CAF4026386.1"/>
    </source>
</evidence>
<protein>
    <submittedName>
        <fullName evidence="1">Uncharacterized protein</fullName>
    </submittedName>
</protein>